<gene>
    <name evidence="1" type="ORF">S01H4_45361</name>
</gene>
<protein>
    <recommendedName>
        <fullName evidence="2">AGC-kinase C-terminal domain-containing protein</fullName>
    </recommendedName>
</protein>
<sequence length="58" mass="6707">VAMQEKKNLDGSLMKFINPPPVVRDSFINEDIPNFVDIELQNFDFFFDLADLGDTTRK</sequence>
<accession>X1BS45</accession>
<dbReference type="AlphaFoldDB" id="X1BS45"/>
<organism evidence="1">
    <name type="scientific">marine sediment metagenome</name>
    <dbReference type="NCBI Taxonomy" id="412755"/>
    <lineage>
        <taxon>unclassified sequences</taxon>
        <taxon>metagenomes</taxon>
        <taxon>ecological metagenomes</taxon>
    </lineage>
</organism>
<dbReference type="EMBL" id="BART01025247">
    <property type="protein sequence ID" value="GAG98544.1"/>
    <property type="molecule type" value="Genomic_DNA"/>
</dbReference>
<proteinExistence type="predicted"/>
<reference evidence="1" key="1">
    <citation type="journal article" date="2014" name="Front. Microbiol.">
        <title>High frequency of phylogenetically diverse reductive dehalogenase-homologous genes in deep subseafloor sedimentary metagenomes.</title>
        <authorList>
            <person name="Kawai M."/>
            <person name="Futagami T."/>
            <person name="Toyoda A."/>
            <person name="Takaki Y."/>
            <person name="Nishi S."/>
            <person name="Hori S."/>
            <person name="Arai W."/>
            <person name="Tsubouchi T."/>
            <person name="Morono Y."/>
            <person name="Uchiyama I."/>
            <person name="Ito T."/>
            <person name="Fujiyama A."/>
            <person name="Inagaki F."/>
            <person name="Takami H."/>
        </authorList>
    </citation>
    <scope>NUCLEOTIDE SEQUENCE</scope>
    <source>
        <strain evidence="1">Expedition CK06-06</strain>
    </source>
</reference>
<comment type="caution">
    <text evidence="1">The sequence shown here is derived from an EMBL/GenBank/DDBJ whole genome shotgun (WGS) entry which is preliminary data.</text>
</comment>
<name>X1BS45_9ZZZZ</name>
<feature type="non-terminal residue" evidence="1">
    <location>
        <position position="1"/>
    </location>
</feature>
<evidence type="ECO:0008006" key="2">
    <source>
        <dbReference type="Google" id="ProtNLM"/>
    </source>
</evidence>
<evidence type="ECO:0000313" key="1">
    <source>
        <dbReference type="EMBL" id="GAG98544.1"/>
    </source>
</evidence>